<sequence length="83" mass="9230">MIRALRRAQSYNAVVLHIPIHLKSVAAARQSGLFGLLGDAPLQLVNPVTNWAGIEQFKALWRPHGDLDDRDAVRNFLTTLANE</sequence>
<dbReference type="EMBL" id="CAWUHD010000010">
    <property type="protein sequence ID" value="CAK7213041.1"/>
    <property type="molecule type" value="Genomic_DNA"/>
</dbReference>
<proteinExistence type="predicted"/>
<evidence type="ECO:0000313" key="1">
    <source>
        <dbReference type="EMBL" id="CAK7213041.1"/>
    </source>
</evidence>
<evidence type="ECO:0000313" key="2">
    <source>
        <dbReference type="Proteomes" id="UP001642482"/>
    </source>
</evidence>
<gene>
    <name evidence="1" type="ORF">SEUCBS140593_001712</name>
</gene>
<dbReference type="Proteomes" id="UP001642482">
    <property type="component" value="Unassembled WGS sequence"/>
</dbReference>
<reference evidence="1 2" key="1">
    <citation type="submission" date="2024-01" db="EMBL/GenBank/DDBJ databases">
        <authorList>
            <person name="Allen C."/>
            <person name="Tagirdzhanova G."/>
        </authorList>
    </citation>
    <scope>NUCLEOTIDE SEQUENCE [LARGE SCALE GENOMIC DNA]</scope>
</reference>
<name>A0ABP0B0K3_9PEZI</name>
<keyword evidence="2" id="KW-1185">Reference proteome</keyword>
<organism evidence="1 2">
    <name type="scientific">Sporothrix eucalyptigena</name>
    <dbReference type="NCBI Taxonomy" id="1812306"/>
    <lineage>
        <taxon>Eukaryota</taxon>
        <taxon>Fungi</taxon>
        <taxon>Dikarya</taxon>
        <taxon>Ascomycota</taxon>
        <taxon>Pezizomycotina</taxon>
        <taxon>Sordariomycetes</taxon>
        <taxon>Sordariomycetidae</taxon>
        <taxon>Ophiostomatales</taxon>
        <taxon>Ophiostomataceae</taxon>
        <taxon>Sporothrix</taxon>
    </lineage>
</organism>
<protein>
    <submittedName>
        <fullName evidence="1">Uncharacterized protein</fullName>
    </submittedName>
</protein>
<accession>A0ABP0B0K3</accession>
<comment type="caution">
    <text evidence="1">The sequence shown here is derived from an EMBL/GenBank/DDBJ whole genome shotgun (WGS) entry which is preliminary data.</text>
</comment>